<feature type="domain" description="Methyltransferase" evidence="1">
    <location>
        <begin position="54"/>
        <end position="139"/>
    </location>
</feature>
<dbReference type="Proteomes" id="UP000191285">
    <property type="component" value="Unassembled WGS sequence"/>
</dbReference>
<dbReference type="CDD" id="cd02440">
    <property type="entry name" value="AdoMet_MTases"/>
    <property type="match status" value="1"/>
</dbReference>
<sequence>MAAEKDWETLFKDDKFVNNYKTGEQITAQFAYSLLDQCDIINTANNNHNKPLVVLDNACGTGIVSSILHEKLDDAVKSHWKLTCGDISPGMVEYSQRRMAGEGWQNAEVKIVDAQDTKLPSNHFTHAITAFAFMALPKASAALDGKNEENPTAWRNYCIFDVDRTTAGWVSVVQKAVKNIPGNLPFPSSVEYLEKTGNGKWFSTSWIESELQQRGFVDIIVKAETKSISLEVSEFLTMSMIMFPMVAKNFWTEEQRKENLDKVQPALEKYLTDVYGKNGEIPMEWTAILSTARKGN</sequence>
<dbReference type="SUPFAM" id="SSF53335">
    <property type="entry name" value="S-adenosyl-L-methionine-dependent methyltransferases"/>
    <property type="match status" value="1"/>
</dbReference>
<comment type="caution">
    <text evidence="2">The sequence shown here is derived from an EMBL/GenBank/DDBJ whole genome shotgun (WGS) entry which is preliminary data.</text>
</comment>
<proteinExistence type="predicted"/>
<evidence type="ECO:0000313" key="2">
    <source>
        <dbReference type="EMBL" id="OQE31721.1"/>
    </source>
</evidence>
<dbReference type="Pfam" id="PF13649">
    <property type="entry name" value="Methyltransf_25"/>
    <property type="match status" value="1"/>
</dbReference>
<gene>
    <name evidence="2" type="ORF">PENSTE_c001G05538</name>
</gene>
<dbReference type="AlphaFoldDB" id="A0A1V6TZM3"/>
<dbReference type="OrthoDB" id="2013972at2759"/>
<evidence type="ECO:0000313" key="3">
    <source>
        <dbReference type="Proteomes" id="UP000191285"/>
    </source>
</evidence>
<keyword evidence="3" id="KW-1185">Reference proteome</keyword>
<name>A0A1V6TZM3_9EURO</name>
<dbReference type="EMBL" id="MLKD01000001">
    <property type="protein sequence ID" value="OQE31721.1"/>
    <property type="molecule type" value="Genomic_DNA"/>
</dbReference>
<dbReference type="InterPro" id="IPR029063">
    <property type="entry name" value="SAM-dependent_MTases_sf"/>
</dbReference>
<reference evidence="3" key="1">
    <citation type="journal article" date="2017" name="Nat. Microbiol.">
        <title>Global analysis of biosynthetic gene clusters reveals vast potential of secondary metabolite production in Penicillium species.</title>
        <authorList>
            <person name="Nielsen J.C."/>
            <person name="Grijseels S."/>
            <person name="Prigent S."/>
            <person name="Ji B."/>
            <person name="Dainat J."/>
            <person name="Nielsen K.F."/>
            <person name="Frisvad J.C."/>
            <person name="Workman M."/>
            <person name="Nielsen J."/>
        </authorList>
    </citation>
    <scope>NUCLEOTIDE SEQUENCE [LARGE SCALE GENOMIC DNA]</scope>
    <source>
        <strain evidence="3">IBT 24891</strain>
    </source>
</reference>
<dbReference type="Gene3D" id="3.40.50.150">
    <property type="entry name" value="Vaccinia Virus protein VP39"/>
    <property type="match status" value="1"/>
</dbReference>
<accession>A0A1V6TZM3</accession>
<organism evidence="2 3">
    <name type="scientific">Penicillium steckii</name>
    <dbReference type="NCBI Taxonomy" id="303698"/>
    <lineage>
        <taxon>Eukaryota</taxon>
        <taxon>Fungi</taxon>
        <taxon>Dikarya</taxon>
        <taxon>Ascomycota</taxon>
        <taxon>Pezizomycotina</taxon>
        <taxon>Eurotiomycetes</taxon>
        <taxon>Eurotiomycetidae</taxon>
        <taxon>Eurotiales</taxon>
        <taxon>Aspergillaceae</taxon>
        <taxon>Penicillium</taxon>
    </lineage>
</organism>
<protein>
    <recommendedName>
        <fullName evidence="1">Methyltransferase domain-containing protein</fullName>
    </recommendedName>
</protein>
<dbReference type="InterPro" id="IPR041698">
    <property type="entry name" value="Methyltransf_25"/>
</dbReference>
<evidence type="ECO:0000259" key="1">
    <source>
        <dbReference type="Pfam" id="PF13649"/>
    </source>
</evidence>